<feature type="compositionally biased region" description="Basic and acidic residues" evidence="1">
    <location>
        <begin position="64"/>
        <end position="81"/>
    </location>
</feature>
<protein>
    <submittedName>
        <fullName evidence="2">Uncharacterized protein</fullName>
    </submittedName>
</protein>
<evidence type="ECO:0000256" key="1">
    <source>
        <dbReference type="SAM" id="MobiDB-lite"/>
    </source>
</evidence>
<dbReference type="EMBL" id="AXDY01000004">
    <property type="protein sequence ID" value="ERS93739.1"/>
    <property type="molecule type" value="Genomic_DNA"/>
</dbReference>
<gene>
    <name evidence="2" type="ORF">SSIM_05955</name>
</gene>
<reference evidence="2 3" key="1">
    <citation type="journal article" date="2013" name="Genome Announc.">
        <title>Draft Genome Sequence of Staphylococcus simulans UMC-CNS-990, Isolated from a Case of Chronic Bovine Mastitis.</title>
        <authorList>
            <person name="Calcutt M.J."/>
            <person name="Foecking M.F."/>
            <person name="Hsieh H.Y."/>
            <person name="Perry J."/>
            <person name="Stewart G.C."/>
            <person name="Middleton J.R."/>
        </authorList>
    </citation>
    <scope>NUCLEOTIDE SEQUENCE [LARGE SCALE GENOMIC DNA]</scope>
    <source>
        <strain evidence="2 3">UMC-CNS-990</strain>
    </source>
</reference>
<dbReference type="GeneID" id="77332431"/>
<keyword evidence="3" id="KW-1185">Reference proteome</keyword>
<evidence type="ECO:0000313" key="3">
    <source>
        <dbReference type="Proteomes" id="UP000017131"/>
    </source>
</evidence>
<organism evidence="2 3">
    <name type="scientific">Staphylococcus simulans UMC-CNS-990</name>
    <dbReference type="NCBI Taxonomy" id="1405498"/>
    <lineage>
        <taxon>Bacteria</taxon>
        <taxon>Bacillati</taxon>
        <taxon>Bacillota</taxon>
        <taxon>Bacilli</taxon>
        <taxon>Bacillales</taxon>
        <taxon>Staphylococcaceae</taxon>
        <taxon>Staphylococcus</taxon>
    </lineage>
</organism>
<comment type="caution">
    <text evidence="2">The sequence shown here is derived from an EMBL/GenBank/DDBJ whole genome shotgun (WGS) entry which is preliminary data.</text>
</comment>
<accession>A0ABN0PDJ0</accession>
<sequence>MSKQIKNQTEKTKKLQPKKKKWTSSPVYRTVAGGAVGAGLGYVLKPKQDKKALYTKKNASNASLKDKASDLKDSIFGDDKKKKGKKGKKNARLFSKNTKGKKRKKKPNKKQFQLLKSENETLQQRLQFLEDKLDQYTTSKKRKKSLFRKK</sequence>
<feature type="compositionally biased region" description="Basic residues" evidence="1">
    <location>
        <begin position="98"/>
        <end position="109"/>
    </location>
</feature>
<feature type="region of interest" description="Disordered" evidence="1">
    <location>
        <begin position="1"/>
        <end position="25"/>
    </location>
</feature>
<proteinExistence type="predicted"/>
<feature type="compositionally biased region" description="Basic residues" evidence="1">
    <location>
        <begin position="82"/>
        <end position="91"/>
    </location>
</feature>
<name>A0ABN0PDJ0_STASI</name>
<feature type="region of interest" description="Disordered" evidence="1">
    <location>
        <begin position="61"/>
        <end position="117"/>
    </location>
</feature>
<evidence type="ECO:0000313" key="2">
    <source>
        <dbReference type="EMBL" id="ERS93739.1"/>
    </source>
</evidence>
<dbReference type="RefSeq" id="WP_002481450.1">
    <property type="nucleotide sequence ID" value="NZ_AXDY01000004.1"/>
</dbReference>
<dbReference type="Proteomes" id="UP000017131">
    <property type="component" value="Unassembled WGS sequence"/>
</dbReference>